<keyword evidence="3" id="KW-1185">Reference proteome</keyword>
<dbReference type="PANTHER" id="PTHR34107">
    <property type="entry name" value="SLL0198 PROTEIN-RELATED"/>
    <property type="match status" value="1"/>
</dbReference>
<dbReference type="InterPro" id="IPR012296">
    <property type="entry name" value="Nuclease_put_TT1808"/>
</dbReference>
<evidence type="ECO:0000313" key="2">
    <source>
        <dbReference type="EMBL" id="MDB9540273.1"/>
    </source>
</evidence>
<keyword evidence="2" id="KW-0378">Hydrolase</keyword>
<keyword evidence="2" id="KW-0540">Nuclease</keyword>
<dbReference type="EMBL" id="JAQMUH010000130">
    <property type="protein sequence ID" value="MDB9540273.1"/>
    <property type="molecule type" value="Genomic_DNA"/>
</dbReference>
<dbReference type="GO" id="GO:0004519">
    <property type="term" value="F:endonuclease activity"/>
    <property type="evidence" value="ECO:0007669"/>
    <property type="project" value="UniProtKB-KW"/>
</dbReference>
<dbReference type="InterPro" id="IPR011335">
    <property type="entry name" value="Restrct_endonuc-II-like"/>
</dbReference>
<dbReference type="Pfam" id="PF05685">
    <property type="entry name" value="Uma2"/>
    <property type="match status" value="1"/>
</dbReference>
<name>A0ABT5ASH3_9CYAN</name>
<organism evidence="2 3">
    <name type="scientific">Anabaenopsis arnoldii</name>
    <dbReference type="NCBI Taxonomy" id="2152938"/>
    <lineage>
        <taxon>Bacteria</taxon>
        <taxon>Bacillati</taxon>
        <taxon>Cyanobacteriota</taxon>
        <taxon>Cyanophyceae</taxon>
        <taxon>Nostocales</taxon>
        <taxon>Nodulariaceae</taxon>
        <taxon>Anabaenopsis</taxon>
    </lineage>
</organism>
<accession>A0ABT5ASH3</accession>
<dbReference type="InterPro" id="IPR008538">
    <property type="entry name" value="Uma2"/>
</dbReference>
<dbReference type="RefSeq" id="WP_271733464.1">
    <property type="nucleotide sequence ID" value="NZ_JANQDP010000136.1"/>
</dbReference>
<sequence length="215" mass="24515">MGKSALKLITVDEFIAEYGDQENYELIDGELIEVEPTGPHEQVSSLIGRKLNVEIDHQDLPYFIPHRCLIKLLGTNTAFRPDVIVLDQTQLINEPLWQQEPVITSGKSIKLIAEVVSTNWQNDYARKVEDYALLGVSEYWIVDYLGIGGRDYIGKIKQPTVTICTLLEDEYQKRLFQNNDQLVSSIFPNLQLTAKQVFTAGVSPYNQDLRKTQQK</sequence>
<dbReference type="Gene3D" id="3.90.1570.10">
    <property type="entry name" value="tt1808, chain A"/>
    <property type="match status" value="1"/>
</dbReference>
<protein>
    <submittedName>
        <fullName evidence="2">Uma2 family endonuclease</fullName>
    </submittedName>
</protein>
<feature type="domain" description="Putative restriction endonuclease" evidence="1">
    <location>
        <begin position="14"/>
        <end position="194"/>
    </location>
</feature>
<dbReference type="Proteomes" id="UP001212499">
    <property type="component" value="Unassembled WGS sequence"/>
</dbReference>
<proteinExistence type="predicted"/>
<gene>
    <name evidence="2" type="ORF">PN457_11485</name>
</gene>
<evidence type="ECO:0000259" key="1">
    <source>
        <dbReference type="Pfam" id="PF05685"/>
    </source>
</evidence>
<dbReference type="CDD" id="cd06260">
    <property type="entry name" value="DUF820-like"/>
    <property type="match status" value="1"/>
</dbReference>
<keyword evidence="2" id="KW-0255">Endonuclease</keyword>
<dbReference type="PANTHER" id="PTHR34107:SF2">
    <property type="entry name" value="SLL0888 PROTEIN"/>
    <property type="match status" value="1"/>
</dbReference>
<evidence type="ECO:0000313" key="3">
    <source>
        <dbReference type="Proteomes" id="UP001212499"/>
    </source>
</evidence>
<reference evidence="2 3" key="1">
    <citation type="submission" date="2023-01" db="EMBL/GenBank/DDBJ databases">
        <title>Genomes from the Australian National Cyanobacteria Reference Collection.</title>
        <authorList>
            <person name="Willis A."/>
            <person name="Lee E.M.F."/>
        </authorList>
    </citation>
    <scope>NUCLEOTIDE SEQUENCE [LARGE SCALE GENOMIC DNA]</scope>
    <source>
        <strain evidence="2 3">CS-1033</strain>
    </source>
</reference>
<dbReference type="SUPFAM" id="SSF52980">
    <property type="entry name" value="Restriction endonuclease-like"/>
    <property type="match status" value="1"/>
</dbReference>
<comment type="caution">
    <text evidence="2">The sequence shown here is derived from an EMBL/GenBank/DDBJ whole genome shotgun (WGS) entry which is preliminary data.</text>
</comment>